<dbReference type="InterPro" id="IPR044068">
    <property type="entry name" value="CB"/>
</dbReference>
<dbReference type="Gene3D" id="1.10.443.10">
    <property type="entry name" value="Intergrase catalytic core"/>
    <property type="match status" value="1"/>
</dbReference>
<evidence type="ECO:0000313" key="8">
    <source>
        <dbReference type="Proteomes" id="UP000009045"/>
    </source>
</evidence>
<name>F7X0L0_SINMM</name>
<dbReference type="Pfam" id="PF00589">
    <property type="entry name" value="Phage_integrase"/>
    <property type="match status" value="1"/>
</dbReference>
<dbReference type="InterPro" id="IPR050090">
    <property type="entry name" value="Tyrosine_recombinase_XerCD"/>
</dbReference>
<evidence type="ECO:0000256" key="1">
    <source>
        <dbReference type="ARBA" id="ARBA00022908"/>
    </source>
</evidence>
<dbReference type="GO" id="GO:0015074">
    <property type="term" value="P:DNA integration"/>
    <property type="evidence" value="ECO:0007669"/>
    <property type="project" value="UniProtKB-KW"/>
</dbReference>
<evidence type="ECO:0000313" key="7">
    <source>
        <dbReference type="EMBL" id="AEH77996.1"/>
    </source>
</evidence>
<keyword evidence="3" id="KW-0233">DNA recombination</keyword>
<dbReference type="PANTHER" id="PTHR30349:SF64">
    <property type="entry name" value="PROPHAGE INTEGRASE INTD-RELATED"/>
    <property type="match status" value="1"/>
</dbReference>
<dbReference type="GO" id="GO:0003677">
    <property type="term" value="F:DNA binding"/>
    <property type="evidence" value="ECO:0007669"/>
    <property type="project" value="UniProtKB-UniRule"/>
</dbReference>
<evidence type="ECO:0000256" key="2">
    <source>
        <dbReference type="ARBA" id="ARBA00023125"/>
    </source>
</evidence>
<evidence type="ECO:0000259" key="5">
    <source>
        <dbReference type="PROSITE" id="PS51898"/>
    </source>
</evidence>
<dbReference type="GO" id="GO:0006310">
    <property type="term" value="P:DNA recombination"/>
    <property type="evidence" value="ECO:0007669"/>
    <property type="project" value="UniProtKB-KW"/>
</dbReference>
<dbReference type="PATRIC" id="fig|707241.3.peg.747"/>
<organism evidence="7 8">
    <name type="scientific">Sinorhizobium meliloti (strain SM11)</name>
    <dbReference type="NCBI Taxonomy" id="707241"/>
    <lineage>
        <taxon>Bacteria</taxon>
        <taxon>Pseudomonadati</taxon>
        <taxon>Pseudomonadota</taxon>
        <taxon>Alphaproteobacteria</taxon>
        <taxon>Hyphomicrobiales</taxon>
        <taxon>Rhizobiaceae</taxon>
        <taxon>Sinorhizobium/Ensifer group</taxon>
        <taxon>Sinorhizobium</taxon>
    </lineage>
</organism>
<reference evidence="7 8" key="1">
    <citation type="journal article" date="2011" name="J. Biotechnol.">
        <title>The complete genome sequence of the dominant Sinorhizobium meliloti field isolate SM11 extends the S. meliloti pan-genome.</title>
        <authorList>
            <person name="Schneiker-Bekel S."/>
            <person name="Wibberg D."/>
            <person name="Bekel T."/>
            <person name="Blom J."/>
            <person name="Linke B."/>
            <person name="Neuweger H."/>
            <person name="Stiens M."/>
            <person name="Vorholter F.J."/>
            <person name="Weidner S."/>
            <person name="Goesmann A."/>
            <person name="Puhler A."/>
            <person name="Schluter A."/>
        </authorList>
    </citation>
    <scope>NUCLEOTIDE SEQUENCE [LARGE SCALE GENOMIC DNA]</scope>
    <source>
        <strain evidence="7 8">SM11</strain>
    </source>
</reference>
<dbReference type="EMBL" id="CP001830">
    <property type="protein sequence ID" value="AEH77996.1"/>
    <property type="molecule type" value="Genomic_DNA"/>
</dbReference>
<dbReference type="PROSITE" id="PS51898">
    <property type="entry name" value="TYR_RECOMBINASE"/>
    <property type="match status" value="1"/>
</dbReference>
<feature type="domain" description="Tyr recombinase" evidence="5">
    <location>
        <begin position="177"/>
        <end position="343"/>
    </location>
</feature>
<dbReference type="InterPro" id="IPR011010">
    <property type="entry name" value="DNA_brk_join_enz"/>
</dbReference>
<dbReference type="SUPFAM" id="SSF56349">
    <property type="entry name" value="DNA breaking-rejoining enzymes"/>
    <property type="match status" value="1"/>
</dbReference>
<dbReference type="InterPro" id="IPR013762">
    <property type="entry name" value="Integrase-like_cat_sf"/>
</dbReference>
<protein>
    <submittedName>
        <fullName evidence="7">Site-specific integrase/recombinase</fullName>
    </submittedName>
</protein>
<evidence type="ECO:0000259" key="6">
    <source>
        <dbReference type="PROSITE" id="PS51900"/>
    </source>
</evidence>
<dbReference type="InterPro" id="IPR002104">
    <property type="entry name" value="Integrase_catalytic"/>
</dbReference>
<dbReference type="PROSITE" id="PS51900">
    <property type="entry name" value="CB"/>
    <property type="match status" value="1"/>
</dbReference>
<dbReference type="CDD" id="cd00796">
    <property type="entry name" value="INT_Rci_Hp1_C"/>
    <property type="match status" value="1"/>
</dbReference>
<feature type="domain" description="Core-binding (CB)" evidence="6">
    <location>
        <begin position="79"/>
        <end position="158"/>
    </location>
</feature>
<evidence type="ECO:0000256" key="4">
    <source>
        <dbReference type="PROSITE-ProRule" id="PRU01248"/>
    </source>
</evidence>
<dbReference type="KEGG" id="smx:SM11_chr0718"/>
<proteinExistence type="predicted"/>
<dbReference type="HOGENOM" id="CLU_027562_17_7_5"/>
<keyword evidence="2 4" id="KW-0238">DNA-binding</keyword>
<dbReference type="AlphaFoldDB" id="F7X0L0"/>
<keyword evidence="1" id="KW-0229">DNA integration</keyword>
<evidence type="ECO:0000256" key="3">
    <source>
        <dbReference type="ARBA" id="ARBA00023172"/>
    </source>
</evidence>
<dbReference type="Proteomes" id="UP000009045">
    <property type="component" value="Chromosome"/>
</dbReference>
<gene>
    <name evidence="7" type="primary">int1</name>
    <name evidence="7" type="ordered locus">SM11_chr0718</name>
</gene>
<sequence length="350" mass="39832">MLYCNAKCAAKALRLFDYKHWFHCQWFLGSFTENGKETANVTSDAEKQVGDLGFPDMGSGYEVNYTFGRQGPIGVVKETTLAELLQRYADILWDEGRHKYNVKAFIGELDEILLGARFSAFSQELLDGLIGALRKRGNSNATINRKMAALGKLLRKAYKMGDIHNLPEFKRQKEKAGRLRFLEADEEEVLFREIASRSELYLYLSIFLVDTGARLGEAIALKWNDIHEGRATFWVTKSGRSRTVPLTVRAKDALKRVADRSPGPFSRIDQQKYRAVWNAAKVDAGLGNEDDLVPHILRHTCASRLVRGGIDLRRVQMWLGHQTLEMTMRYAHLASHDLDMCVPVLERHLK</sequence>
<dbReference type="PANTHER" id="PTHR30349">
    <property type="entry name" value="PHAGE INTEGRASE-RELATED"/>
    <property type="match status" value="1"/>
</dbReference>
<accession>F7X0L0</accession>